<reference evidence="1 2" key="1">
    <citation type="submission" date="2020-05" db="EMBL/GenBank/DDBJ databases">
        <title>Nakamurella sp. DB0629 isolated from air conditioner.</title>
        <authorList>
            <person name="Kim D.H."/>
            <person name="Kim D.-U."/>
        </authorList>
    </citation>
    <scope>NUCLEOTIDE SEQUENCE [LARGE SCALE GENOMIC DNA]</scope>
    <source>
        <strain evidence="1 2">DB0629</strain>
    </source>
</reference>
<protein>
    <submittedName>
        <fullName evidence="1">Uncharacterized protein</fullName>
    </submittedName>
</protein>
<comment type="caution">
    <text evidence="1">The sequence shown here is derived from an EMBL/GenBank/DDBJ whole genome shotgun (WGS) entry which is preliminary data.</text>
</comment>
<accession>A0A849ACV2</accession>
<sequence>MSTAVRITTTLRSKISRTVALAALTGTVGLGVAGLATSPALAGNPAPTRVAAVAAAQSTPVNDRTMKPFEGRIQDGSTSWTISILGVITRTSGTGQQVVFQAKAINGTVLRAKVTYSQVGSLPVGSYKNIDTNHPGFRPGPLATHFAGLVGNWDGHGRHLSIAGNGQVKFSFRNYSVPVGDPAEQQTAEGFLRSNRDGSQSVTVYLTHTNRLAIAHTYPVTLKNGVLTVAGNTFCGAGAGAGTCGA</sequence>
<keyword evidence="2" id="KW-1185">Reference proteome</keyword>
<dbReference type="Proteomes" id="UP000562984">
    <property type="component" value="Unassembled WGS sequence"/>
</dbReference>
<evidence type="ECO:0000313" key="1">
    <source>
        <dbReference type="EMBL" id="NNG37416.1"/>
    </source>
</evidence>
<dbReference type="AlphaFoldDB" id="A0A849ACV2"/>
<proteinExistence type="predicted"/>
<dbReference type="RefSeq" id="WP_171201113.1">
    <property type="nucleotide sequence ID" value="NZ_JABEND010000013.1"/>
</dbReference>
<dbReference type="EMBL" id="JABEND010000013">
    <property type="protein sequence ID" value="NNG37416.1"/>
    <property type="molecule type" value="Genomic_DNA"/>
</dbReference>
<gene>
    <name evidence="1" type="ORF">HKD39_17250</name>
</gene>
<organism evidence="1 2">
    <name type="scientific">Nakamurella aerolata</name>
    <dbReference type="NCBI Taxonomy" id="1656892"/>
    <lineage>
        <taxon>Bacteria</taxon>
        <taxon>Bacillati</taxon>
        <taxon>Actinomycetota</taxon>
        <taxon>Actinomycetes</taxon>
        <taxon>Nakamurellales</taxon>
        <taxon>Nakamurellaceae</taxon>
        <taxon>Nakamurella</taxon>
    </lineage>
</organism>
<name>A0A849ACV2_9ACTN</name>
<evidence type="ECO:0000313" key="2">
    <source>
        <dbReference type="Proteomes" id="UP000562984"/>
    </source>
</evidence>